<dbReference type="SUPFAM" id="SSF55021">
    <property type="entry name" value="ACT-like"/>
    <property type="match status" value="1"/>
</dbReference>
<keyword evidence="4" id="KW-0808">Transferase</keyword>
<dbReference type="SMART" id="SM00954">
    <property type="entry name" value="RelA_SpoT"/>
    <property type="match status" value="1"/>
</dbReference>
<dbReference type="Gene3D" id="3.30.70.260">
    <property type="match status" value="1"/>
</dbReference>
<dbReference type="SUPFAM" id="SSF109604">
    <property type="entry name" value="HD-domain/PDEase-like"/>
    <property type="match status" value="1"/>
</dbReference>
<dbReference type="PROSITE" id="PS51671">
    <property type="entry name" value="ACT"/>
    <property type="match status" value="1"/>
</dbReference>
<dbReference type="InterPro" id="IPR043519">
    <property type="entry name" value="NT_sf"/>
</dbReference>
<dbReference type="Gene3D" id="1.10.3210.10">
    <property type="entry name" value="Hypothetical protein af1432"/>
    <property type="match status" value="1"/>
</dbReference>
<proteinExistence type="inferred from homology"/>
<dbReference type="InterPro" id="IPR045865">
    <property type="entry name" value="ACT-like_dom_sf"/>
</dbReference>
<name>A0A3B1A045_9ZZZZ</name>
<evidence type="ECO:0000259" key="3">
    <source>
        <dbReference type="PROSITE" id="PS51880"/>
    </source>
</evidence>
<feature type="domain" description="ACT" evidence="2">
    <location>
        <begin position="663"/>
        <end position="737"/>
    </location>
</feature>
<dbReference type="GO" id="GO:0016301">
    <property type="term" value="F:kinase activity"/>
    <property type="evidence" value="ECO:0007669"/>
    <property type="project" value="UniProtKB-KW"/>
</dbReference>
<dbReference type="InterPro" id="IPR007685">
    <property type="entry name" value="RelA_SpoT"/>
</dbReference>
<dbReference type="Pfam" id="PF02824">
    <property type="entry name" value="TGS"/>
    <property type="match status" value="1"/>
</dbReference>
<dbReference type="GO" id="GO:0015969">
    <property type="term" value="P:guanosine tetraphosphate metabolic process"/>
    <property type="evidence" value="ECO:0007669"/>
    <property type="project" value="InterPro"/>
</dbReference>
<dbReference type="PANTHER" id="PTHR21262:SF31">
    <property type="entry name" value="GTP PYROPHOSPHOKINASE"/>
    <property type="match status" value="1"/>
</dbReference>
<dbReference type="EC" id="2.7.6.5" evidence="4"/>
<dbReference type="NCBIfam" id="NF008124">
    <property type="entry name" value="PRK10872.1"/>
    <property type="match status" value="1"/>
</dbReference>
<dbReference type="NCBIfam" id="TIGR00691">
    <property type="entry name" value="spoT_relA"/>
    <property type="match status" value="1"/>
</dbReference>
<evidence type="ECO:0000313" key="4">
    <source>
        <dbReference type="EMBL" id="VAW86206.1"/>
    </source>
</evidence>
<evidence type="ECO:0000259" key="2">
    <source>
        <dbReference type="PROSITE" id="PS51671"/>
    </source>
</evidence>
<comment type="similarity">
    <text evidence="1">Belongs to the RelA/SpoT family.</text>
</comment>
<sequence length="737" mass="84046">MVTTVQNYRNFLRNNKISCESWFETFEVEYAKEELIALRHAYQLTEKSCSGISSITGEPAFYYALAVTDILIKIKLDYQTLITALLYEAWIHTELTINDIQQECGNNIATLVEGVEKMDAIHFTHNESQGVFNNTAHAETLRKMLLAMVEDVRVVLVKLADRVQCMRTLPSTSAVYQDIVARETLDLFAPLANRLGIWQIKWELEDLAFRYINPDLYKKIARLLNEKRLDREAYIEKFITILNNELKKMGVKASLTGRPKHIYSIYRKMTRKAVDYSQIYDVRAVRVMVKELRDCYAVLGIVHSLWQYISGEFDDYIATPKGNDYRSLHTAVIGPNGKTVEVQIRTYDMHQHSEYGVAAHWQYKEGGSREERFEEKIAWLRHLLEWKDEVNDLSDFVEKVKTDVFADRVYVFTPNGDVVDLPNGSTPLDFAYYIHSEIGHRCRGAKVNGRMVPLTYTVKNGEKVEILTIKNGNPSRDWLNSHLGYLNSVKARSKVSQWFKQQNTERLTASGKEAIEKELDRLGLNALSHERLSKAMNLHSAERLYAAVGRNDLRLGRVAHVAEKLLGRNEAKQPAPLIPQRGSSRLKESTDVRICGVGNLLTRMSLCCKPVPGDDVTGYITKGRGVAIHRTDCSHVLRYNSVAPERLIEVRWGQENEKTYPVDIEVTAYDRSGLLRDISAALANEEINVLSVATHSIAKSHRAQMNLVLEVSDLEKLSRVLAKITQLPNIIGARRKV</sequence>
<dbReference type="InterPro" id="IPR002912">
    <property type="entry name" value="ACT_dom"/>
</dbReference>
<dbReference type="PANTHER" id="PTHR21262">
    <property type="entry name" value="GUANOSINE-3',5'-BIS DIPHOSPHATE 3'-PYROPHOSPHOHYDROLASE"/>
    <property type="match status" value="1"/>
</dbReference>
<gene>
    <name evidence="4" type="ORF">MNBD_GAMMA16-909</name>
</gene>
<evidence type="ECO:0000256" key="1">
    <source>
        <dbReference type="ARBA" id="ARBA00007476"/>
    </source>
</evidence>
<dbReference type="Gene3D" id="3.30.460.10">
    <property type="entry name" value="Beta Polymerase, domain 2"/>
    <property type="match status" value="1"/>
</dbReference>
<dbReference type="EMBL" id="UOFO01000088">
    <property type="protein sequence ID" value="VAW86206.1"/>
    <property type="molecule type" value="Genomic_DNA"/>
</dbReference>
<dbReference type="GO" id="GO:0008893">
    <property type="term" value="F:guanosine-3',5'-bis(diphosphate) 3'-diphosphatase activity"/>
    <property type="evidence" value="ECO:0007669"/>
    <property type="project" value="TreeGrafter"/>
</dbReference>
<keyword evidence="4" id="KW-0418">Kinase</keyword>
<dbReference type="FunFam" id="1.10.3210.10:FF:000001">
    <property type="entry name" value="GTP pyrophosphokinase RelA"/>
    <property type="match status" value="1"/>
</dbReference>
<dbReference type="InterPro" id="IPR004095">
    <property type="entry name" value="TGS"/>
</dbReference>
<dbReference type="CDD" id="cd04876">
    <property type="entry name" value="ACT_RelA-SpoT"/>
    <property type="match status" value="1"/>
</dbReference>
<dbReference type="SUPFAM" id="SSF81271">
    <property type="entry name" value="TGS-like"/>
    <property type="match status" value="1"/>
</dbReference>
<dbReference type="Pfam" id="PF13328">
    <property type="entry name" value="HD_4"/>
    <property type="match status" value="1"/>
</dbReference>
<dbReference type="SUPFAM" id="SSF81301">
    <property type="entry name" value="Nucleotidyltransferase"/>
    <property type="match status" value="1"/>
</dbReference>
<dbReference type="Gene3D" id="3.10.20.30">
    <property type="match status" value="1"/>
</dbReference>
<dbReference type="InterPro" id="IPR004811">
    <property type="entry name" value="RelA/Spo_fam"/>
</dbReference>
<dbReference type="InterPro" id="IPR033655">
    <property type="entry name" value="TGS_RelA/SpoT"/>
</dbReference>
<dbReference type="InterPro" id="IPR012675">
    <property type="entry name" value="Beta-grasp_dom_sf"/>
</dbReference>
<dbReference type="Pfam" id="PF13291">
    <property type="entry name" value="ACT_4"/>
    <property type="match status" value="1"/>
</dbReference>
<dbReference type="GO" id="GO:0005886">
    <property type="term" value="C:plasma membrane"/>
    <property type="evidence" value="ECO:0007669"/>
    <property type="project" value="TreeGrafter"/>
</dbReference>
<feature type="domain" description="TGS" evidence="3">
    <location>
        <begin position="407"/>
        <end position="468"/>
    </location>
</feature>
<dbReference type="InterPro" id="IPR012676">
    <property type="entry name" value="TGS-like"/>
</dbReference>
<accession>A0A3B1A045</accession>
<organism evidence="4">
    <name type="scientific">hydrothermal vent metagenome</name>
    <dbReference type="NCBI Taxonomy" id="652676"/>
    <lineage>
        <taxon>unclassified sequences</taxon>
        <taxon>metagenomes</taxon>
        <taxon>ecological metagenomes</taxon>
    </lineage>
</organism>
<reference evidence="4" key="1">
    <citation type="submission" date="2018-06" db="EMBL/GenBank/DDBJ databases">
        <authorList>
            <person name="Zhirakovskaya E."/>
        </authorList>
    </citation>
    <scope>NUCLEOTIDE SEQUENCE</scope>
</reference>
<dbReference type="CDD" id="cd01668">
    <property type="entry name" value="TGS_RSH"/>
    <property type="match status" value="1"/>
</dbReference>
<dbReference type="CDD" id="cd05399">
    <property type="entry name" value="NT_Rel-Spo_like"/>
    <property type="match status" value="1"/>
</dbReference>
<dbReference type="FunFam" id="3.10.20.30:FF:000002">
    <property type="entry name" value="GTP pyrophosphokinase (RelA/SpoT)"/>
    <property type="match status" value="1"/>
</dbReference>
<dbReference type="Pfam" id="PF04607">
    <property type="entry name" value="RelA_SpoT"/>
    <property type="match status" value="1"/>
</dbReference>
<dbReference type="FunFam" id="3.30.460.10:FF:000001">
    <property type="entry name" value="GTP pyrophosphokinase RelA"/>
    <property type="match status" value="1"/>
</dbReference>
<dbReference type="AlphaFoldDB" id="A0A3B1A045"/>
<dbReference type="PROSITE" id="PS51880">
    <property type="entry name" value="TGS"/>
    <property type="match status" value="1"/>
</dbReference>
<dbReference type="GO" id="GO:0042594">
    <property type="term" value="P:response to starvation"/>
    <property type="evidence" value="ECO:0007669"/>
    <property type="project" value="TreeGrafter"/>
</dbReference>
<keyword evidence="4" id="KW-0378">Hydrolase</keyword>
<protein>
    <submittedName>
        <fullName evidence="4">Inactive (P)ppGpp 3'-pyrophosphohydrolase domain / GTP pyrophosphokinase, (P)ppGpp synthetase I</fullName>
        <ecNumber evidence="4">2.7.6.5</ecNumber>
    </submittedName>
</protein>
<dbReference type="GO" id="GO:0008728">
    <property type="term" value="F:GTP diphosphokinase activity"/>
    <property type="evidence" value="ECO:0007669"/>
    <property type="project" value="UniProtKB-EC"/>
</dbReference>